<protein>
    <submittedName>
        <fullName evidence="1">Uncharacterized protein</fullName>
    </submittedName>
</protein>
<dbReference type="EMBL" id="ML976991">
    <property type="protein sequence ID" value="KAF1956749.1"/>
    <property type="molecule type" value="Genomic_DNA"/>
</dbReference>
<keyword evidence="2" id="KW-1185">Reference proteome</keyword>
<proteinExistence type="predicted"/>
<gene>
    <name evidence="1" type="ORF">CC80DRAFT_64678</name>
</gene>
<evidence type="ECO:0000313" key="1">
    <source>
        <dbReference type="EMBL" id="KAF1956749.1"/>
    </source>
</evidence>
<accession>A0A6A5TYF7</accession>
<name>A0A6A5TYF7_9PLEO</name>
<evidence type="ECO:0000313" key="2">
    <source>
        <dbReference type="Proteomes" id="UP000800035"/>
    </source>
</evidence>
<organism evidence="1 2">
    <name type="scientific">Byssothecium circinans</name>
    <dbReference type="NCBI Taxonomy" id="147558"/>
    <lineage>
        <taxon>Eukaryota</taxon>
        <taxon>Fungi</taxon>
        <taxon>Dikarya</taxon>
        <taxon>Ascomycota</taxon>
        <taxon>Pezizomycotina</taxon>
        <taxon>Dothideomycetes</taxon>
        <taxon>Pleosporomycetidae</taxon>
        <taxon>Pleosporales</taxon>
        <taxon>Massarineae</taxon>
        <taxon>Massarinaceae</taxon>
        <taxon>Byssothecium</taxon>
    </lineage>
</organism>
<reference evidence="1" key="1">
    <citation type="journal article" date="2020" name="Stud. Mycol.">
        <title>101 Dothideomycetes genomes: a test case for predicting lifestyles and emergence of pathogens.</title>
        <authorList>
            <person name="Haridas S."/>
            <person name="Albert R."/>
            <person name="Binder M."/>
            <person name="Bloem J."/>
            <person name="Labutti K."/>
            <person name="Salamov A."/>
            <person name="Andreopoulos B."/>
            <person name="Baker S."/>
            <person name="Barry K."/>
            <person name="Bills G."/>
            <person name="Bluhm B."/>
            <person name="Cannon C."/>
            <person name="Castanera R."/>
            <person name="Culley D."/>
            <person name="Daum C."/>
            <person name="Ezra D."/>
            <person name="Gonzalez J."/>
            <person name="Henrissat B."/>
            <person name="Kuo A."/>
            <person name="Liang C."/>
            <person name="Lipzen A."/>
            <person name="Lutzoni F."/>
            <person name="Magnuson J."/>
            <person name="Mondo S."/>
            <person name="Nolan M."/>
            <person name="Ohm R."/>
            <person name="Pangilinan J."/>
            <person name="Park H.-J."/>
            <person name="Ramirez L."/>
            <person name="Alfaro M."/>
            <person name="Sun H."/>
            <person name="Tritt A."/>
            <person name="Yoshinaga Y."/>
            <person name="Zwiers L.-H."/>
            <person name="Turgeon B."/>
            <person name="Goodwin S."/>
            <person name="Spatafora J."/>
            <person name="Crous P."/>
            <person name="Grigoriev I."/>
        </authorList>
    </citation>
    <scope>NUCLEOTIDE SEQUENCE</scope>
    <source>
        <strain evidence="1">CBS 675.92</strain>
    </source>
</reference>
<dbReference type="AlphaFoldDB" id="A0A6A5TYF7"/>
<sequence length="78" mass="9009">MRGSFGLSECWCVFGVYMRHASSWFGFELRVWLCLSSYLLLSFSVSAHRTVSHHCGIPNAIRPHVSTRLFNRVRSLFT</sequence>
<dbReference type="Proteomes" id="UP000800035">
    <property type="component" value="Unassembled WGS sequence"/>
</dbReference>